<feature type="transmembrane region" description="Helical" evidence="7">
    <location>
        <begin position="294"/>
        <end position="315"/>
    </location>
</feature>
<feature type="transmembrane region" description="Helical" evidence="7">
    <location>
        <begin position="61"/>
        <end position="81"/>
    </location>
</feature>
<comment type="function">
    <text evidence="7">Na(+)/H(+) antiporter that extrudes sodium in exchange for external protons.</text>
</comment>
<keyword evidence="4 7" id="KW-1133">Transmembrane helix</keyword>
<comment type="similarity">
    <text evidence="7">Belongs to the NhaA Na(+)/H(+) (TC 2.A.33) antiporter family.</text>
</comment>
<feature type="transmembrane region" description="Helical" evidence="7">
    <location>
        <begin position="156"/>
        <end position="177"/>
    </location>
</feature>
<evidence type="ECO:0000256" key="2">
    <source>
        <dbReference type="ARBA" id="ARBA00022475"/>
    </source>
</evidence>
<dbReference type="STRING" id="1292031.GCA_000425805_02252"/>
<comment type="subcellular location">
    <subcellularLocation>
        <location evidence="1">Cell inner membrane</location>
        <topology evidence="1">Multi-pass membrane protein</topology>
    </subcellularLocation>
    <subcellularLocation>
        <location evidence="7">Cell membrane</location>
        <topology evidence="7">Multi-pass membrane protein</topology>
    </subcellularLocation>
</comment>
<feature type="transmembrane region" description="Helical" evidence="7">
    <location>
        <begin position="327"/>
        <end position="354"/>
    </location>
</feature>
<feature type="transmembrane region" description="Helical" evidence="7">
    <location>
        <begin position="261"/>
        <end position="282"/>
    </location>
</feature>
<evidence type="ECO:0000256" key="3">
    <source>
        <dbReference type="ARBA" id="ARBA00022692"/>
    </source>
</evidence>
<organism evidence="8 9">
    <name type="scientific">Pseudomonas vranovensis</name>
    <dbReference type="NCBI Taxonomy" id="321661"/>
    <lineage>
        <taxon>Bacteria</taxon>
        <taxon>Pseudomonadati</taxon>
        <taxon>Pseudomonadota</taxon>
        <taxon>Gammaproteobacteria</taxon>
        <taxon>Pseudomonadales</taxon>
        <taxon>Pseudomonadaceae</taxon>
        <taxon>Pseudomonas</taxon>
    </lineage>
</organism>
<feature type="transmembrane region" description="Helical" evidence="7">
    <location>
        <begin position="123"/>
        <end position="144"/>
    </location>
</feature>
<dbReference type="PANTHER" id="PTHR30341:SF0">
    <property type="entry name" value="NA(+)_H(+) ANTIPORTER NHAA"/>
    <property type="match status" value="1"/>
</dbReference>
<keyword evidence="2 7" id="KW-1003">Cell membrane</keyword>
<feature type="transmembrane region" description="Helical" evidence="7">
    <location>
        <begin position="366"/>
        <end position="385"/>
    </location>
</feature>
<keyword evidence="3 7" id="KW-0812">Transmembrane</keyword>
<dbReference type="RefSeq" id="WP_123564575.1">
    <property type="nucleotide sequence ID" value="NZ_MOAM01000005.1"/>
</dbReference>
<evidence type="ECO:0000256" key="6">
    <source>
        <dbReference type="ARBA" id="ARBA00023201"/>
    </source>
</evidence>
<evidence type="ECO:0000256" key="1">
    <source>
        <dbReference type="ARBA" id="ARBA00004429"/>
    </source>
</evidence>
<keyword evidence="9" id="KW-1185">Reference proteome</keyword>
<dbReference type="GO" id="GO:0015385">
    <property type="term" value="F:sodium:proton antiporter activity"/>
    <property type="evidence" value="ECO:0007669"/>
    <property type="project" value="UniProtKB-UniRule"/>
</dbReference>
<proteinExistence type="inferred from homology"/>
<gene>
    <name evidence="7 8" type="primary">nhaA</name>
    <name evidence="8" type="ORF">BHU25_01845</name>
</gene>
<evidence type="ECO:0000256" key="4">
    <source>
        <dbReference type="ARBA" id="ARBA00022989"/>
    </source>
</evidence>
<dbReference type="NCBIfam" id="TIGR00773">
    <property type="entry name" value="NhaA"/>
    <property type="match status" value="1"/>
</dbReference>
<protein>
    <recommendedName>
        <fullName evidence="7">Na(+)/H(+) antiporter NhaA</fullName>
    </recommendedName>
    <alternativeName>
        <fullName evidence="7">Sodium/proton antiporter NhaA</fullName>
    </alternativeName>
</protein>
<dbReference type="Pfam" id="PF06965">
    <property type="entry name" value="Na_H_antiport_1"/>
    <property type="match status" value="1"/>
</dbReference>
<keyword evidence="7" id="KW-0915">Sodium</keyword>
<keyword evidence="5 7" id="KW-0472">Membrane</keyword>
<reference evidence="8 9" key="1">
    <citation type="submission" date="2016-10" db="EMBL/GenBank/DDBJ databases">
        <title>Comparative genome analysis of multiple Pseudomonas spp. focuses on biocontrol and plant growth promoting traits.</title>
        <authorList>
            <person name="Tao X.-Y."/>
            <person name="Taylor C.G."/>
        </authorList>
    </citation>
    <scope>NUCLEOTIDE SEQUENCE [LARGE SCALE GENOMIC DNA]</scope>
    <source>
        <strain evidence="8 9">15D11</strain>
    </source>
</reference>
<dbReference type="PANTHER" id="PTHR30341">
    <property type="entry name" value="SODIUM ION/PROTON ANTIPORTER NHAA-RELATED"/>
    <property type="match status" value="1"/>
</dbReference>
<keyword evidence="7" id="KW-0050">Antiport</keyword>
<feature type="transmembrane region" description="Helical" evidence="7">
    <location>
        <begin position="12"/>
        <end position="31"/>
    </location>
</feature>
<keyword evidence="6 7" id="KW-0739">Sodium transport</keyword>
<comment type="caution">
    <text evidence="8">The sequence shown here is derived from an EMBL/GenBank/DDBJ whole genome shotgun (WGS) entry which is preliminary data.</text>
</comment>
<dbReference type="Gene3D" id="1.20.1530.10">
    <property type="entry name" value="Na+/H+ antiporter like domain"/>
    <property type="match status" value="1"/>
</dbReference>
<feature type="transmembrane region" description="Helical" evidence="7">
    <location>
        <begin position="212"/>
        <end position="241"/>
    </location>
</feature>
<dbReference type="AlphaFoldDB" id="A0A423DZJ5"/>
<feature type="transmembrane region" description="Helical" evidence="7">
    <location>
        <begin position="183"/>
        <end position="200"/>
    </location>
</feature>
<keyword evidence="7" id="KW-0406">Ion transport</keyword>
<dbReference type="InterPro" id="IPR004670">
    <property type="entry name" value="NhaA"/>
</dbReference>
<feature type="transmembrane region" description="Helical" evidence="7">
    <location>
        <begin position="96"/>
        <end position="117"/>
    </location>
</feature>
<dbReference type="HAMAP" id="MF_01844">
    <property type="entry name" value="NhaA"/>
    <property type="match status" value="1"/>
</dbReference>
<dbReference type="Proteomes" id="UP000285286">
    <property type="component" value="Unassembled WGS sequence"/>
</dbReference>
<sequence length="393" mass="40806">MPLRSTFTRFFQLEAASGLLLIAAAALALIINNSPLSYLYNGLLDVPVVAQIGALKIAKPLLLWINDGLMALFFLLIGLEVKREVVDGHLSKPSQIVLPGAAAIGGMVVPALIYWFLNKDNPAAVAGWAIPMATDIAFALGVLALLGKRVPVSLKLFLMTLAIIDDLGAIIVIALFYSGTLSSLSLGLAAACLLVLIAMNRMGVVKLGPYMVVGLILWVCVLKSGVHATLAGVTLALCIPLRTKNAEPSPLLSLEHALHPWVAYGILPLFAFANAGVSLAGVSLESFTHHVPMGIAVGLLVGKTLGVFGFAWVMIKAGMAALPAGANWGQVLGVAILCGIGFTMSLFVGSLAFVPGSSDYAGMDRMGILTGSILAALIGYGITALSSRKPAAA</sequence>
<accession>A0A423DZJ5</accession>
<dbReference type="GO" id="GO:0006885">
    <property type="term" value="P:regulation of pH"/>
    <property type="evidence" value="ECO:0007669"/>
    <property type="project" value="UniProtKB-UniRule"/>
</dbReference>
<dbReference type="InterPro" id="IPR023171">
    <property type="entry name" value="Na/H_antiporter_dom_sf"/>
</dbReference>
<keyword evidence="7" id="KW-0813">Transport</keyword>
<evidence type="ECO:0000313" key="9">
    <source>
        <dbReference type="Proteomes" id="UP000285286"/>
    </source>
</evidence>
<comment type="catalytic activity">
    <reaction evidence="7">
        <text>Na(+)(in) + 2 H(+)(out) = Na(+)(out) + 2 H(+)(in)</text>
        <dbReference type="Rhea" id="RHEA:29251"/>
        <dbReference type="ChEBI" id="CHEBI:15378"/>
        <dbReference type="ChEBI" id="CHEBI:29101"/>
    </reaction>
</comment>
<evidence type="ECO:0000256" key="7">
    <source>
        <dbReference type="HAMAP-Rule" id="MF_01844"/>
    </source>
</evidence>
<dbReference type="NCBIfam" id="NF007112">
    <property type="entry name" value="PRK09561.1"/>
    <property type="match status" value="1"/>
</dbReference>
<dbReference type="GO" id="GO:0005886">
    <property type="term" value="C:plasma membrane"/>
    <property type="evidence" value="ECO:0007669"/>
    <property type="project" value="UniProtKB-SubCell"/>
</dbReference>
<name>A0A423DZJ5_9PSED</name>
<dbReference type="NCBIfam" id="NF007111">
    <property type="entry name" value="PRK09560.1"/>
    <property type="match status" value="1"/>
</dbReference>
<evidence type="ECO:0000313" key="8">
    <source>
        <dbReference type="EMBL" id="ROL78412.1"/>
    </source>
</evidence>
<dbReference type="EMBL" id="MOAM01000005">
    <property type="protein sequence ID" value="ROL78412.1"/>
    <property type="molecule type" value="Genomic_DNA"/>
</dbReference>
<evidence type="ECO:0000256" key="5">
    <source>
        <dbReference type="ARBA" id="ARBA00023136"/>
    </source>
</evidence>